<dbReference type="OrthoDB" id="10398353at2759"/>
<feature type="compositionally biased region" description="Basic and acidic residues" evidence="1">
    <location>
        <begin position="211"/>
        <end position="222"/>
    </location>
</feature>
<dbReference type="Proteomes" id="UP000024635">
    <property type="component" value="Unassembled WGS sequence"/>
</dbReference>
<evidence type="ECO:0000256" key="1">
    <source>
        <dbReference type="SAM" id="MobiDB-lite"/>
    </source>
</evidence>
<evidence type="ECO:0000313" key="4">
    <source>
        <dbReference type="Proteomes" id="UP000024635"/>
    </source>
</evidence>
<dbReference type="EMBL" id="JARK01001347">
    <property type="protein sequence ID" value="EYC25847.1"/>
    <property type="molecule type" value="Genomic_DNA"/>
</dbReference>
<feature type="transmembrane region" description="Helical" evidence="2">
    <location>
        <begin position="70"/>
        <end position="92"/>
    </location>
</feature>
<sequence length="231" mass="25970">MNRKTEGDCEYIIDLWELYPEDNARSVAVKPTGSMTMKLYYELPALTILMALLGTTDIAKEREENKLKSWPYRVAVYGIGVIIISFLLRGLYHAWRKKEWSSLFCITPEHPSYTRIQSLRTVEQETIVVPQALLNAIYSAELHEEALKTAPPADSATDMNKPGGEDDLAKTQVSFLAQVDSKEQTPTLTKRSSTESHPTSKGTANSVQQQSREEVNSREKAGKRPPGSRRP</sequence>
<comment type="caution">
    <text evidence="3">The sequence shown here is derived from an EMBL/GenBank/DDBJ whole genome shotgun (WGS) entry which is preliminary data.</text>
</comment>
<keyword evidence="2" id="KW-0472">Membrane</keyword>
<reference evidence="4" key="1">
    <citation type="journal article" date="2015" name="Nat. Genet.">
        <title>The genome and transcriptome of the zoonotic hookworm Ancylostoma ceylanicum identify infection-specific gene families.</title>
        <authorList>
            <person name="Schwarz E.M."/>
            <person name="Hu Y."/>
            <person name="Antoshechkin I."/>
            <person name="Miller M.M."/>
            <person name="Sternberg P.W."/>
            <person name="Aroian R.V."/>
        </authorList>
    </citation>
    <scope>NUCLEOTIDE SEQUENCE</scope>
    <source>
        <strain evidence="4">HY135</strain>
    </source>
</reference>
<dbReference type="AlphaFoldDB" id="A0A016VFN1"/>
<evidence type="ECO:0000313" key="3">
    <source>
        <dbReference type="EMBL" id="EYC25847.1"/>
    </source>
</evidence>
<keyword evidence="4" id="KW-1185">Reference proteome</keyword>
<feature type="transmembrane region" description="Helical" evidence="2">
    <location>
        <begin position="39"/>
        <end position="58"/>
    </location>
</feature>
<organism evidence="3 4">
    <name type="scientific">Ancylostoma ceylanicum</name>
    <dbReference type="NCBI Taxonomy" id="53326"/>
    <lineage>
        <taxon>Eukaryota</taxon>
        <taxon>Metazoa</taxon>
        <taxon>Ecdysozoa</taxon>
        <taxon>Nematoda</taxon>
        <taxon>Chromadorea</taxon>
        <taxon>Rhabditida</taxon>
        <taxon>Rhabditina</taxon>
        <taxon>Rhabditomorpha</taxon>
        <taxon>Strongyloidea</taxon>
        <taxon>Ancylostomatidae</taxon>
        <taxon>Ancylostomatinae</taxon>
        <taxon>Ancylostoma</taxon>
    </lineage>
</organism>
<keyword evidence="2" id="KW-0812">Transmembrane</keyword>
<name>A0A016VFN1_9BILA</name>
<gene>
    <name evidence="3" type="primary">Acey_s0011.g1419</name>
    <name evidence="3" type="ORF">Y032_0011g1419</name>
</gene>
<feature type="region of interest" description="Disordered" evidence="1">
    <location>
        <begin position="148"/>
        <end position="231"/>
    </location>
</feature>
<evidence type="ECO:0000256" key="2">
    <source>
        <dbReference type="SAM" id="Phobius"/>
    </source>
</evidence>
<accession>A0A016VFN1</accession>
<keyword evidence="2" id="KW-1133">Transmembrane helix</keyword>
<protein>
    <submittedName>
        <fullName evidence="3">Uncharacterized protein</fullName>
    </submittedName>
</protein>
<feature type="compositionally biased region" description="Polar residues" evidence="1">
    <location>
        <begin position="184"/>
        <end position="210"/>
    </location>
</feature>
<proteinExistence type="predicted"/>